<feature type="transmembrane region" description="Helical" evidence="1">
    <location>
        <begin position="74"/>
        <end position="92"/>
    </location>
</feature>
<dbReference type="Proteomes" id="UP000599179">
    <property type="component" value="Unassembled WGS sequence"/>
</dbReference>
<keyword evidence="1" id="KW-1133">Transmembrane helix</keyword>
<dbReference type="EMBL" id="BMGM01000006">
    <property type="protein sequence ID" value="GGE36237.1"/>
    <property type="molecule type" value="Genomic_DNA"/>
</dbReference>
<evidence type="ECO:0000256" key="1">
    <source>
        <dbReference type="SAM" id="Phobius"/>
    </source>
</evidence>
<feature type="transmembrane region" description="Helical" evidence="1">
    <location>
        <begin position="46"/>
        <end position="68"/>
    </location>
</feature>
<keyword evidence="1" id="KW-0472">Membrane</keyword>
<feature type="transmembrane region" description="Helical" evidence="1">
    <location>
        <begin position="6"/>
        <end position="25"/>
    </location>
</feature>
<evidence type="ECO:0000313" key="3">
    <source>
        <dbReference type="Proteomes" id="UP000599179"/>
    </source>
</evidence>
<sequence>MISIMSIENILALIAFFLLCIVFYVEYKTRYQSNKLKMYKKHKRTFLIFSLVLVVAAFIILSLLDVSYSIGERLYLTNLFFVLFAALFYLYIHRTRIRKLFQF</sequence>
<name>A0ABQ1SJ49_9FLAO</name>
<reference evidence="3" key="1">
    <citation type="journal article" date="2019" name="Int. J. Syst. Evol. Microbiol.">
        <title>The Global Catalogue of Microorganisms (GCM) 10K type strain sequencing project: providing services to taxonomists for standard genome sequencing and annotation.</title>
        <authorList>
            <consortium name="The Broad Institute Genomics Platform"/>
            <consortium name="The Broad Institute Genome Sequencing Center for Infectious Disease"/>
            <person name="Wu L."/>
            <person name="Ma J."/>
        </authorList>
    </citation>
    <scope>NUCLEOTIDE SEQUENCE [LARGE SCALE GENOMIC DNA]</scope>
    <source>
        <strain evidence="3">CGMCC 1.12931</strain>
    </source>
</reference>
<keyword evidence="1" id="KW-0812">Transmembrane</keyword>
<proteinExistence type="predicted"/>
<organism evidence="2 3">
    <name type="scientific">Psychroflexus planctonicus</name>
    <dbReference type="NCBI Taxonomy" id="1526575"/>
    <lineage>
        <taxon>Bacteria</taxon>
        <taxon>Pseudomonadati</taxon>
        <taxon>Bacteroidota</taxon>
        <taxon>Flavobacteriia</taxon>
        <taxon>Flavobacteriales</taxon>
        <taxon>Flavobacteriaceae</taxon>
        <taxon>Psychroflexus</taxon>
    </lineage>
</organism>
<keyword evidence="3" id="KW-1185">Reference proteome</keyword>
<comment type="caution">
    <text evidence="2">The sequence shown here is derived from an EMBL/GenBank/DDBJ whole genome shotgun (WGS) entry which is preliminary data.</text>
</comment>
<protein>
    <submittedName>
        <fullName evidence="2">Uncharacterized protein</fullName>
    </submittedName>
</protein>
<evidence type="ECO:0000313" key="2">
    <source>
        <dbReference type="EMBL" id="GGE36237.1"/>
    </source>
</evidence>
<accession>A0ABQ1SJ49</accession>
<gene>
    <name evidence="2" type="ORF">GCM10010832_15550</name>
</gene>